<dbReference type="GO" id="GO:0070819">
    <property type="term" value="F:menaquinone-dependent protoporphyrinogen oxidase activity"/>
    <property type="evidence" value="ECO:0007669"/>
    <property type="project" value="UniProtKB-UniRule"/>
</dbReference>
<evidence type="ECO:0000256" key="2">
    <source>
        <dbReference type="ARBA" id="ARBA00022643"/>
    </source>
</evidence>
<dbReference type="HAMAP" id="MF_00853">
    <property type="entry name" value="HemG"/>
    <property type="match status" value="1"/>
</dbReference>
<evidence type="ECO:0000313" key="9">
    <source>
        <dbReference type="EMBL" id="VFP86977.1"/>
    </source>
</evidence>
<protein>
    <recommendedName>
        <fullName evidence="7">Protoporphyrinogen IX dehydrogenase [quinone]</fullName>
        <ecNumber evidence="7">1.3.5.3</ecNumber>
    </recommendedName>
    <alternativeName>
        <fullName evidence="7">Protoporphyrinogen IX dehydrogenase [menaquinone]</fullName>
    </alternativeName>
    <alternativeName>
        <fullName evidence="7">Protoporphyrinogen IX dehydrogenase [ubiquinone]</fullName>
    </alternativeName>
    <alternativeName>
        <fullName evidence="7">Protoporphyrinogen oxidase</fullName>
        <shortName evidence="7">PPO</shortName>
    </alternativeName>
</protein>
<dbReference type="EMBL" id="LR217725">
    <property type="protein sequence ID" value="VFP86977.1"/>
    <property type="molecule type" value="Genomic_DNA"/>
</dbReference>
<dbReference type="Pfam" id="PF12724">
    <property type="entry name" value="Flavodoxin_5"/>
    <property type="match status" value="1"/>
</dbReference>
<keyword evidence="7" id="KW-1003">Cell membrane</keyword>
<organism evidence="9 10">
    <name type="scientific">Candidatus Erwinia haradaeae</name>
    <dbReference type="NCBI Taxonomy" id="1922217"/>
    <lineage>
        <taxon>Bacteria</taxon>
        <taxon>Pseudomonadati</taxon>
        <taxon>Pseudomonadota</taxon>
        <taxon>Gammaproteobacteria</taxon>
        <taxon>Enterobacterales</taxon>
        <taxon>Erwiniaceae</taxon>
        <taxon>Erwinia</taxon>
    </lineage>
</organism>
<evidence type="ECO:0000256" key="6">
    <source>
        <dbReference type="ARBA" id="ARBA00023244"/>
    </source>
</evidence>
<evidence type="ECO:0000313" key="10">
    <source>
        <dbReference type="Proteomes" id="UP000294462"/>
    </source>
</evidence>
<dbReference type="GO" id="GO:0004729">
    <property type="term" value="F:oxygen-dependent protoporphyrinogen oxidase activity"/>
    <property type="evidence" value="ECO:0007669"/>
    <property type="project" value="InterPro"/>
</dbReference>
<sequence length="185" mass="21699">MQTLILFSSRYGQTKKIAYYISRVLQEKVECCTQNIENISDINFLQYDRVLIGASIYYGNFHPLLERFINKNYNALNQAISGFFSVNLVARKPEQCTPETNPYTRKFLLRSLWKPDCCAVFAGALRYPSYSCFNRLMIKIIMHMTQGETDSSKPLIEYTNWQQVEYFASNFLNLKKLFGKNYVRI</sequence>
<dbReference type="KEGG" id="ehd:ERCIPSTX3056_370"/>
<accession>A0A451DJT1</accession>
<dbReference type="InterPro" id="IPR029039">
    <property type="entry name" value="Flavoprotein-like_sf"/>
</dbReference>
<dbReference type="InterPro" id="IPR052200">
    <property type="entry name" value="Protoporphyrinogen_IX_DH"/>
</dbReference>
<keyword evidence="10" id="KW-1185">Reference proteome</keyword>
<comment type="function">
    <text evidence="7">Catalyzes the 6-electron oxidation of protoporphyrinogen IX to form protoporphyrin IX; under anaerobic conditions uses menaquinone as an electron acceptor, under aerobic conditions uses ubiquinone as an electron acceptor.</text>
</comment>
<evidence type="ECO:0000256" key="1">
    <source>
        <dbReference type="ARBA" id="ARBA00022630"/>
    </source>
</evidence>
<dbReference type="InterPro" id="IPR044264">
    <property type="entry name" value="HemG"/>
</dbReference>
<dbReference type="PANTHER" id="PTHR38030:SF2">
    <property type="entry name" value="PROTOPORPHYRINOGEN IX DEHYDROGENASE [QUINONE]"/>
    <property type="match status" value="1"/>
</dbReference>
<keyword evidence="4 7" id="KW-0560">Oxidoreductase</keyword>
<comment type="pathway">
    <text evidence="7">Porphyrin-containing compound metabolism; protoporphyrin-IX biosynthesis; protoporphyrin-IX from protoporphyrinogen-IX: step 1/1.</text>
</comment>
<dbReference type="GO" id="GO:0005886">
    <property type="term" value="C:plasma membrane"/>
    <property type="evidence" value="ECO:0007669"/>
    <property type="project" value="UniProtKB-SubCell"/>
</dbReference>
<dbReference type="UniPathway" id="UPA00251">
    <property type="reaction ID" value="UER00324"/>
</dbReference>
<keyword evidence="3 7" id="KW-0547">Nucleotide-binding</keyword>
<dbReference type="PANTHER" id="PTHR38030">
    <property type="entry name" value="PROTOPORPHYRINOGEN IX DEHYDROGENASE [MENAQUINONE]"/>
    <property type="match status" value="1"/>
</dbReference>
<dbReference type="EC" id="1.3.5.3" evidence="7"/>
<evidence type="ECO:0000256" key="7">
    <source>
        <dbReference type="HAMAP-Rule" id="MF_00853"/>
    </source>
</evidence>
<comment type="cofactor">
    <cofactor evidence="7">
        <name>FMN</name>
        <dbReference type="ChEBI" id="CHEBI:58210"/>
    </cofactor>
    <text evidence="7">Binds 1 FMN non-covalently per subunit.</text>
</comment>
<feature type="domain" description="Flavodoxin" evidence="8">
    <location>
        <begin position="4"/>
        <end position="151"/>
    </location>
</feature>
<dbReference type="OrthoDB" id="9795729at2"/>
<dbReference type="AlphaFoldDB" id="A0A451DJT1"/>
<dbReference type="GO" id="GO:0009055">
    <property type="term" value="F:electron transfer activity"/>
    <property type="evidence" value="ECO:0007669"/>
    <property type="project" value="InterPro"/>
</dbReference>
<comment type="catalytic activity">
    <reaction evidence="7">
        <text>protoporphyrinogen IX + 3 a quinone = protoporphyrin IX + 3 a quinol</text>
        <dbReference type="Rhea" id="RHEA:65032"/>
        <dbReference type="ChEBI" id="CHEBI:24646"/>
        <dbReference type="ChEBI" id="CHEBI:57306"/>
        <dbReference type="ChEBI" id="CHEBI:57307"/>
        <dbReference type="ChEBI" id="CHEBI:132124"/>
        <dbReference type="EC" id="1.3.5.3"/>
    </reaction>
</comment>
<comment type="catalytic activity">
    <reaction evidence="7">
        <text>protoporphyrinogen IX + 3 a ubiquinone = protoporphyrin IX + 3 a ubiquinol</text>
        <dbReference type="Rhea" id="RHEA:63936"/>
        <dbReference type="Rhea" id="RHEA-COMP:9565"/>
        <dbReference type="Rhea" id="RHEA-COMP:9566"/>
        <dbReference type="ChEBI" id="CHEBI:16389"/>
        <dbReference type="ChEBI" id="CHEBI:17976"/>
        <dbReference type="ChEBI" id="CHEBI:57306"/>
        <dbReference type="ChEBI" id="CHEBI:57307"/>
    </reaction>
</comment>
<proteinExistence type="inferred from homology"/>
<dbReference type="GO" id="GO:0010181">
    <property type="term" value="F:FMN binding"/>
    <property type="evidence" value="ECO:0007669"/>
    <property type="project" value="UniProtKB-UniRule"/>
</dbReference>
<keyword evidence="5" id="KW-0472">Membrane</keyword>
<dbReference type="InterPro" id="IPR001226">
    <property type="entry name" value="Flavodoxin_CS"/>
</dbReference>
<comment type="catalytic activity">
    <reaction evidence="7">
        <text>protoporphyrinogen IX + 3 a menaquinone = protoporphyrin IX + 3 a menaquinol</text>
        <dbReference type="Rhea" id="RHEA:27409"/>
        <dbReference type="Rhea" id="RHEA-COMP:9537"/>
        <dbReference type="Rhea" id="RHEA-COMP:9539"/>
        <dbReference type="ChEBI" id="CHEBI:16374"/>
        <dbReference type="ChEBI" id="CHEBI:18151"/>
        <dbReference type="ChEBI" id="CHEBI:57306"/>
        <dbReference type="ChEBI" id="CHEBI:57307"/>
        <dbReference type="EC" id="1.3.5.3"/>
    </reaction>
</comment>
<dbReference type="Gene3D" id="3.40.50.360">
    <property type="match status" value="1"/>
</dbReference>
<comment type="subcellular location">
    <subcellularLocation>
        <location evidence="7">Cell membrane</location>
        <topology evidence="7">Peripheral membrane protein</topology>
    </subcellularLocation>
</comment>
<keyword evidence="2 7" id="KW-0288">FMN</keyword>
<evidence type="ECO:0000256" key="4">
    <source>
        <dbReference type="ARBA" id="ARBA00023002"/>
    </source>
</evidence>
<dbReference type="GO" id="GO:0006782">
    <property type="term" value="P:protoporphyrinogen IX biosynthetic process"/>
    <property type="evidence" value="ECO:0007669"/>
    <property type="project" value="UniProtKB-UniRule"/>
</dbReference>
<dbReference type="SUPFAM" id="SSF52218">
    <property type="entry name" value="Flavoproteins"/>
    <property type="match status" value="1"/>
</dbReference>
<evidence type="ECO:0000259" key="8">
    <source>
        <dbReference type="Pfam" id="PF12724"/>
    </source>
</evidence>
<comment type="similarity">
    <text evidence="7">Belongs to the HemG family.</text>
</comment>
<evidence type="ECO:0000256" key="3">
    <source>
        <dbReference type="ARBA" id="ARBA00022741"/>
    </source>
</evidence>
<keyword evidence="6 7" id="KW-0627">Porphyrin biosynthesis</keyword>
<dbReference type="RefSeq" id="WP_072666522.1">
    <property type="nucleotide sequence ID" value="NZ_LR217725.1"/>
</dbReference>
<dbReference type="PROSITE" id="PS00201">
    <property type="entry name" value="FLAVODOXIN"/>
    <property type="match status" value="1"/>
</dbReference>
<keyword evidence="1 7" id="KW-0285">Flavoprotein</keyword>
<gene>
    <name evidence="7 9" type="primary">hemG</name>
    <name evidence="9" type="ORF">ERCIPSTX3056_370</name>
</gene>
<dbReference type="NCBIfam" id="NF008316">
    <property type="entry name" value="PRK11104.1"/>
    <property type="match status" value="1"/>
</dbReference>
<dbReference type="Proteomes" id="UP000294462">
    <property type="component" value="Chromosome"/>
</dbReference>
<dbReference type="InterPro" id="IPR026816">
    <property type="entry name" value="Flavodoxin_dom"/>
</dbReference>
<name>A0A451DJT1_9GAMM</name>
<evidence type="ECO:0000256" key="5">
    <source>
        <dbReference type="ARBA" id="ARBA00023136"/>
    </source>
</evidence>
<reference evidence="9 10" key="1">
    <citation type="submission" date="2019-02" db="EMBL/GenBank/DDBJ databases">
        <authorList>
            <person name="Manzano-Marin A."/>
            <person name="Manzano-Marin A."/>
        </authorList>
    </citation>
    <scope>NUCLEOTIDE SEQUENCE [LARGE SCALE GENOMIC DNA]</scope>
    <source>
        <strain evidence="9 10">ErCipseudotaxifoliae</strain>
    </source>
</reference>